<dbReference type="GO" id="GO:0003735">
    <property type="term" value="F:structural constituent of ribosome"/>
    <property type="evidence" value="ECO:0007669"/>
    <property type="project" value="InterPro"/>
</dbReference>
<dbReference type="InterPro" id="IPR036049">
    <property type="entry name" value="Ribosomal_uL29_sf"/>
</dbReference>
<comment type="similarity">
    <text evidence="1 5">Belongs to the universal ribosomal protein uL29 family.</text>
</comment>
<dbReference type="GO" id="GO:0005840">
    <property type="term" value="C:ribosome"/>
    <property type="evidence" value="ECO:0007669"/>
    <property type="project" value="UniProtKB-KW"/>
</dbReference>
<dbReference type="HAMAP" id="MF_00374">
    <property type="entry name" value="Ribosomal_uL29"/>
    <property type="match status" value="1"/>
</dbReference>
<reference evidence="6" key="1">
    <citation type="journal article" date="2021" name="PeerJ">
        <title>Extensive microbial diversity within the chicken gut microbiome revealed by metagenomics and culture.</title>
        <authorList>
            <person name="Gilroy R."/>
            <person name="Ravi A."/>
            <person name="Getino M."/>
            <person name="Pursley I."/>
            <person name="Horton D.L."/>
            <person name="Alikhan N.F."/>
            <person name="Baker D."/>
            <person name="Gharbi K."/>
            <person name="Hall N."/>
            <person name="Watson M."/>
            <person name="Adriaenssens E.M."/>
            <person name="Foster-Nyarko E."/>
            <person name="Jarju S."/>
            <person name="Secka A."/>
            <person name="Antonio M."/>
            <person name="Oren A."/>
            <person name="Chaudhuri R.R."/>
            <person name="La Ragione R."/>
            <person name="Hildebrand F."/>
            <person name="Pallen M.J."/>
        </authorList>
    </citation>
    <scope>NUCLEOTIDE SEQUENCE</scope>
    <source>
        <strain evidence="6">23274</strain>
    </source>
</reference>
<accession>A0A9D2ABN1</accession>
<dbReference type="Pfam" id="PF00831">
    <property type="entry name" value="Ribosomal_L29"/>
    <property type="match status" value="1"/>
</dbReference>
<dbReference type="CDD" id="cd00427">
    <property type="entry name" value="Ribosomal_L29_HIP"/>
    <property type="match status" value="1"/>
</dbReference>
<dbReference type="AlphaFoldDB" id="A0A9D2ABN1"/>
<organism evidence="6 7">
    <name type="scientific">Candidatus Odoribacter faecigallinarum</name>
    <dbReference type="NCBI Taxonomy" id="2838706"/>
    <lineage>
        <taxon>Bacteria</taxon>
        <taxon>Pseudomonadati</taxon>
        <taxon>Bacteroidota</taxon>
        <taxon>Bacteroidia</taxon>
        <taxon>Bacteroidales</taxon>
        <taxon>Odoribacteraceae</taxon>
        <taxon>Odoribacter</taxon>
    </lineage>
</organism>
<dbReference type="InterPro" id="IPR018254">
    <property type="entry name" value="Ribosomal_uL29_CS"/>
</dbReference>
<dbReference type="EMBL" id="DXFT01000102">
    <property type="protein sequence ID" value="HIX03521.1"/>
    <property type="molecule type" value="Genomic_DNA"/>
</dbReference>
<evidence type="ECO:0000313" key="6">
    <source>
        <dbReference type="EMBL" id="HIX03521.1"/>
    </source>
</evidence>
<evidence type="ECO:0000256" key="3">
    <source>
        <dbReference type="ARBA" id="ARBA00023274"/>
    </source>
</evidence>
<keyword evidence="2 5" id="KW-0689">Ribosomal protein</keyword>
<evidence type="ECO:0000256" key="5">
    <source>
        <dbReference type="HAMAP-Rule" id="MF_00374"/>
    </source>
</evidence>
<protein>
    <recommendedName>
        <fullName evidence="4 5">Large ribosomal subunit protein uL29</fullName>
    </recommendedName>
</protein>
<dbReference type="InterPro" id="IPR001854">
    <property type="entry name" value="Ribosomal_uL29"/>
</dbReference>
<dbReference type="SUPFAM" id="SSF46561">
    <property type="entry name" value="Ribosomal protein L29 (L29p)"/>
    <property type="match status" value="1"/>
</dbReference>
<evidence type="ECO:0000256" key="4">
    <source>
        <dbReference type="ARBA" id="ARBA00035204"/>
    </source>
</evidence>
<evidence type="ECO:0000256" key="2">
    <source>
        <dbReference type="ARBA" id="ARBA00022980"/>
    </source>
</evidence>
<evidence type="ECO:0000256" key="1">
    <source>
        <dbReference type="ARBA" id="ARBA00009254"/>
    </source>
</evidence>
<keyword evidence="3 5" id="KW-0687">Ribonucleoprotein</keyword>
<dbReference type="GO" id="GO:0006412">
    <property type="term" value="P:translation"/>
    <property type="evidence" value="ECO:0007669"/>
    <property type="project" value="UniProtKB-UniRule"/>
</dbReference>
<proteinExistence type="inferred from homology"/>
<comment type="caution">
    <text evidence="6">The sequence shown here is derived from an EMBL/GenBank/DDBJ whole genome shotgun (WGS) entry which is preliminary data.</text>
</comment>
<evidence type="ECO:0000313" key="7">
    <source>
        <dbReference type="Proteomes" id="UP000824202"/>
    </source>
</evidence>
<name>A0A9D2ABN1_9BACT</name>
<dbReference type="PROSITE" id="PS00579">
    <property type="entry name" value="RIBOSOMAL_L29"/>
    <property type="match status" value="1"/>
</dbReference>
<gene>
    <name evidence="5 6" type="primary">rpmC</name>
    <name evidence="6" type="ORF">H9863_05310</name>
</gene>
<dbReference type="Gene3D" id="1.10.287.310">
    <property type="match status" value="1"/>
</dbReference>
<dbReference type="Proteomes" id="UP000824202">
    <property type="component" value="Unassembled WGS sequence"/>
</dbReference>
<dbReference type="GO" id="GO:1990904">
    <property type="term" value="C:ribonucleoprotein complex"/>
    <property type="evidence" value="ECO:0007669"/>
    <property type="project" value="UniProtKB-KW"/>
</dbReference>
<sequence length="66" mass="7587">MKNSEIVQMTTAELKEKVVAEKAALNKLVMNHAVTPLENPMQIRATRKTIARLLTELRKRELTEKK</sequence>
<dbReference type="NCBIfam" id="TIGR00012">
    <property type="entry name" value="L29"/>
    <property type="match status" value="1"/>
</dbReference>
<reference evidence="6" key="2">
    <citation type="submission" date="2021-04" db="EMBL/GenBank/DDBJ databases">
        <authorList>
            <person name="Gilroy R."/>
        </authorList>
    </citation>
    <scope>NUCLEOTIDE SEQUENCE</scope>
    <source>
        <strain evidence="6">23274</strain>
    </source>
</reference>